<sequence length="507" mass="55854">MMEPSPTNLAINPCKLEDGHSKIESHDDGDDTTNANQTPTQQPPQPLESLLGAAIPPFLSKTYDMVEDPLTDPIVSWSSSNNSFIVWNPPEFSKSLLPKFFKHNNFSSFVRQLNTYQGFRKVDPDRWEFAAEGFLRGQKHLLRTLHRRKPVAQSQAQQQPAPSSSQGICVEVGKFGGLEGEIQQLKRDKNVLMQELVRMRQQQQMTEQNMKAIGQRLLVTEQRQQQIMSFLAKAMQSPSFFAHLVKQNDTNKRLEGARKKKRRLPKEDFEAEKGASALSSSEGQIVKYQGIDPAQSMLIEILSGLKPQPIDAPSASLEEFLQKLGQQEHGEPGDENSTSGSEANLISNESAVSSGVVGDVQIPIKSDDSILSSLTIGDSELGIPALQTISNPLDPNLEEIDPMPLELGVTIGAQPEFQQQISGNLDGFLDESNMNDFSWEQFLDGILDSGKLEVDSEDAKSSDSGIAMQEEPVGLSGVAPSKFWNHNSSIDQLAEQIELLGPTSTNS</sequence>
<evidence type="ECO:0000313" key="2">
    <source>
        <dbReference type="Proteomes" id="UP001162992"/>
    </source>
</evidence>
<reference evidence="2" key="1">
    <citation type="journal article" date="2024" name="Proc. Natl. Acad. Sci. U.S.A.">
        <title>Extraordinary preservation of gene collinearity over three hundred million years revealed in homosporous lycophytes.</title>
        <authorList>
            <person name="Li C."/>
            <person name="Wickell D."/>
            <person name="Kuo L.Y."/>
            <person name="Chen X."/>
            <person name="Nie B."/>
            <person name="Liao X."/>
            <person name="Peng D."/>
            <person name="Ji J."/>
            <person name="Jenkins J."/>
            <person name="Williams M."/>
            <person name="Shu S."/>
            <person name="Plott C."/>
            <person name="Barry K."/>
            <person name="Rajasekar S."/>
            <person name="Grimwood J."/>
            <person name="Han X."/>
            <person name="Sun S."/>
            <person name="Hou Z."/>
            <person name="He W."/>
            <person name="Dai G."/>
            <person name="Sun C."/>
            <person name="Schmutz J."/>
            <person name="Leebens-Mack J.H."/>
            <person name="Li F.W."/>
            <person name="Wang L."/>
        </authorList>
    </citation>
    <scope>NUCLEOTIDE SEQUENCE [LARGE SCALE GENOMIC DNA]</scope>
    <source>
        <strain evidence="2">cv. PW_Plant_1</strain>
    </source>
</reference>
<name>A0ACC2BVB8_DIPCM</name>
<keyword evidence="2" id="KW-1185">Reference proteome</keyword>
<dbReference type="Proteomes" id="UP001162992">
    <property type="component" value="Chromosome 13"/>
</dbReference>
<gene>
    <name evidence="1" type="ORF">O6H91_13G059800</name>
</gene>
<proteinExistence type="predicted"/>
<dbReference type="EMBL" id="CM055104">
    <property type="protein sequence ID" value="KAJ7533691.1"/>
    <property type="molecule type" value="Genomic_DNA"/>
</dbReference>
<protein>
    <submittedName>
        <fullName evidence="1">Uncharacterized protein</fullName>
    </submittedName>
</protein>
<evidence type="ECO:0000313" key="1">
    <source>
        <dbReference type="EMBL" id="KAJ7533691.1"/>
    </source>
</evidence>
<organism evidence="1 2">
    <name type="scientific">Diphasiastrum complanatum</name>
    <name type="common">Issler's clubmoss</name>
    <name type="synonym">Lycopodium complanatum</name>
    <dbReference type="NCBI Taxonomy" id="34168"/>
    <lineage>
        <taxon>Eukaryota</taxon>
        <taxon>Viridiplantae</taxon>
        <taxon>Streptophyta</taxon>
        <taxon>Embryophyta</taxon>
        <taxon>Tracheophyta</taxon>
        <taxon>Lycopodiopsida</taxon>
        <taxon>Lycopodiales</taxon>
        <taxon>Lycopodiaceae</taxon>
        <taxon>Lycopodioideae</taxon>
        <taxon>Diphasiastrum</taxon>
    </lineage>
</organism>
<comment type="caution">
    <text evidence="1">The sequence shown here is derived from an EMBL/GenBank/DDBJ whole genome shotgun (WGS) entry which is preliminary data.</text>
</comment>
<accession>A0ACC2BVB8</accession>